<evidence type="ECO:0000313" key="1">
    <source>
        <dbReference type="EMBL" id="GBN21536.1"/>
    </source>
</evidence>
<proteinExistence type="predicted"/>
<reference evidence="1 2" key="1">
    <citation type="journal article" date="2019" name="Sci. Rep.">
        <title>Orb-weaving spider Araneus ventricosus genome elucidates the spidroin gene catalogue.</title>
        <authorList>
            <person name="Kono N."/>
            <person name="Nakamura H."/>
            <person name="Ohtoshi R."/>
            <person name="Moran D.A.P."/>
            <person name="Shinohara A."/>
            <person name="Yoshida Y."/>
            <person name="Fujiwara M."/>
            <person name="Mori M."/>
            <person name="Tomita M."/>
            <person name="Arakawa K."/>
        </authorList>
    </citation>
    <scope>NUCLEOTIDE SEQUENCE [LARGE SCALE GENOMIC DNA]</scope>
</reference>
<keyword evidence="2" id="KW-1185">Reference proteome</keyword>
<name>A0A4Y2M781_ARAVE</name>
<organism evidence="1 2">
    <name type="scientific">Araneus ventricosus</name>
    <name type="common">Orbweaver spider</name>
    <name type="synonym">Epeira ventricosa</name>
    <dbReference type="NCBI Taxonomy" id="182803"/>
    <lineage>
        <taxon>Eukaryota</taxon>
        <taxon>Metazoa</taxon>
        <taxon>Ecdysozoa</taxon>
        <taxon>Arthropoda</taxon>
        <taxon>Chelicerata</taxon>
        <taxon>Arachnida</taxon>
        <taxon>Araneae</taxon>
        <taxon>Araneomorphae</taxon>
        <taxon>Entelegynae</taxon>
        <taxon>Araneoidea</taxon>
        <taxon>Araneidae</taxon>
        <taxon>Araneus</taxon>
    </lineage>
</organism>
<sequence>MIFVAIGDILAYSILVIRFQPETHAKVAEDTLKFVAEHLCQLFGIFKCPFFTFSASSSFTLSISTSKTLCHHPIWLTVCDDYSLVENTGRGCSLSGLKHSVKILILIYVCALIFFQREWVLSYETDEE</sequence>
<dbReference type="Proteomes" id="UP000499080">
    <property type="component" value="Unassembled WGS sequence"/>
</dbReference>
<protein>
    <submittedName>
        <fullName evidence="1">Uncharacterized protein</fullName>
    </submittedName>
</protein>
<comment type="caution">
    <text evidence="1">The sequence shown here is derived from an EMBL/GenBank/DDBJ whole genome shotgun (WGS) entry which is preliminary data.</text>
</comment>
<gene>
    <name evidence="1" type="ORF">AVEN_260049_1</name>
</gene>
<dbReference type="EMBL" id="BGPR01006751">
    <property type="protein sequence ID" value="GBN21536.1"/>
    <property type="molecule type" value="Genomic_DNA"/>
</dbReference>
<dbReference type="AlphaFoldDB" id="A0A4Y2M781"/>
<accession>A0A4Y2M781</accession>
<evidence type="ECO:0000313" key="2">
    <source>
        <dbReference type="Proteomes" id="UP000499080"/>
    </source>
</evidence>